<sequence>MSSQQLIIEYSHTYLSSERRDETSLESLKCLMKGPVVPSVKTLSRRALTLELEPSSLVQRREKRPRDTSLILATEVFKMALILMTSLS</sequence>
<evidence type="ECO:0000313" key="2">
    <source>
        <dbReference type="Proteomes" id="UP000233556"/>
    </source>
</evidence>
<protein>
    <submittedName>
        <fullName evidence="1">Uncharacterized protein</fullName>
    </submittedName>
</protein>
<evidence type="ECO:0000313" key="1">
    <source>
        <dbReference type="EMBL" id="PKU36359.1"/>
    </source>
</evidence>
<dbReference type="AlphaFoldDB" id="A0A2I0TRD9"/>
<reference evidence="2" key="1">
    <citation type="submission" date="2017-11" db="EMBL/GenBank/DDBJ databases">
        <authorList>
            <person name="Lima N.C."/>
            <person name="Parody-Merino A.M."/>
            <person name="Battley P.F."/>
            <person name="Fidler A.E."/>
            <person name="Prosdocimi F."/>
        </authorList>
    </citation>
    <scope>NUCLEOTIDE SEQUENCE [LARGE SCALE GENOMIC DNA]</scope>
</reference>
<organism evidence="1 2">
    <name type="scientific">Limosa lapponica baueri</name>
    <dbReference type="NCBI Taxonomy" id="1758121"/>
    <lineage>
        <taxon>Eukaryota</taxon>
        <taxon>Metazoa</taxon>
        <taxon>Chordata</taxon>
        <taxon>Craniata</taxon>
        <taxon>Vertebrata</taxon>
        <taxon>Euteleostomi</taxon>
        <taxon>Archelosauria</taxon>
        <taxon>Archosauria</taxon>
        <taxon>Dinosauria</taxon>
        <taxon>Saurischia</taxon>
        <taxon>Theropoda</taxon>
        <taxon>Coelurosauria</taxon>
        <taxon>Aves</taxon>
        <taxon>Neognathae</taxon>
        <taxon>Neoaves</taxon>
        <taxon>Charadriiformes</taxon>
        <taxon>Scolopacidae</taxon>
        <taxon>Limosa</taxon>
    </lineage>
</organism>
<name>A0A2I0TRD9_LIMLA</name>
<keyword evidence="2" id="KW-1185">Reference proteome</keyword>
<proteinExistence type="predicted"/>
<accession>A0A2I0TRD9</accession>
<gene>
    <name evidence="1" type="ORF">llap_13336</name>
</gene>
<dbReference type="Proteomes" id="UP000233556">
    <property type="component" value="Unassembled WGS sequence"/>
</dbReference>
<reference evidence="2" key="2">
    <citation type="submission" date="2017-12" db="EMBL/GenBank/DDBJ databases">
        <title>Genome sequence of the Bar-tailed Godwit (Limosa lapponica baueri).</title>
        <authorList>
            <person name="Lima N.C.B."/>
            <person name="Parody-Merino A.M."/>
            <person name="Battley P.F."/>
            <person name="Fidler A.E."/>
            <person name="Prosdocimi F."/>
        </authorList>
    </citation>
    <scope>NUCLEOTIDE SEQUENCE [LARGE SCALE GENOMIC DNA]</scope>
</reference>
<dbReference type="EMBL" id="KZ507697">
    <property type="protein sequence ID" value="PKU36359.1"/>
    <property type="molecule type" value="Genomic_DNA"/>
</dbReference>